<reference evidence="4 5" key="1">
    <citation type="submission" date="2013-03" db="EMBL/GenBank/DDBJ databases">
        <title>The Genome Sequence of Capronia coronata CBS 617.96.</title>
        <authorList>
            <consortium name="The Broad Institute Genomics Platform"/>
            <person name="Cuomo C."/>
            <person name="de Hoog S."/>
            <person name="Gorbushina A."/>
            <person name="Walker B."/>
            <person name="Young S.K."/>
            <person name="Zeng Q."/>
            <person name="Gargeya S."/>
            <person name="Fitzgerald M."/>
            <person name="Haas B."/>
            <person name="Abouelleil A."/>
            <person name="Allen A.W."/>
            <person name="Alvarado L."/>
            <person name="Arachchi H.M."/>
            <person name="Berlin A.M."/>
            <person name="Chapman S.B."/>
            <person name="Gainer-Dewar J."/>
            <person name="Goldberg J."/>
            <person name="Griggs A."/>
            <person name="Gujja S."/>
            <person name="Hansen M."/>
            <person name="Howarth C."/>
            <person name="Imamovic A."/>
            <person name="Ireland A."/>
            <person name="Larimer J."/>
            <person name="McCowan C."/>
            <person name="Murphy C."/>
            <person name="Pearson M."/>
            <person name="Poon T.W."/>
            <person name="Priest M."/>
            <person name="Roberts A."/>
            <person name="Saif S."/>
            <person name="Shea T."/>
            <person name="Sisk P."/>
            <person name="Sykes S."/>
            <person name="Wortman J."/>
            <person name="Nusbaum C."/>
            <person name="Birren B."/>
        </authorList>
    </citation>
    <scope>NUCLEOTIDE SEQUENCE [LARGE SCALE GENOMIC DNA]</scope>
    <source>
        <strain evidence="4 5">CBS 617.96</strain>
    </source>
</reference>
<dbReference type="Proteomes" id="UP000019484">
    <property type="component" value="Unassembled WGS sequence"/>
</dbReference>
<evidence type="ECO:0000313" key="5">
    <source>
        <dbReference type="Proteomes" id="UP000019484"/>
    </source>
</evidence>
<dbReference type="Gene3D" id="3.40.50.720">
    <property type="entry name" value="NAD(P)-binding Rossmann-like Domain"/>
    <property type="match status" value="1"/>
</dbReference>
<sequence>MQWLITGCSSGLGLSLAQAVLEQPGQKVIATSRSPASPEAVQSITSHQNGAWEALDVAAADIEARYAAIVAKHGPVDVLINNAGFAAGGIFEATPVDLARRQYETNFFGAFRLMQCVLPVLRESGKGGAIVNISSSVFWQPQPSTTTYASSKWALEGLSEALVPEVASFNIRVLIAEPGGMRTPFFDPAKLAANTVPLPDTYKGSPADMFLQAITSGGYVPNLDTDKAARAIVKEVLTPTVVQGEAGKPSVPILRLPLGGESFAAMQETLARVTLEGEKIKPTALSCDYDA</sequence>
<gene>
    <name evidence="4" type="ORF">A1O1_07227</name>
</gene>
<protein>
    <recommendedName>
        <fullName evidence="3">Ketoreductase domain-containing protein</fullName>
    </recommendedName>
</protein>
<organism evidence="4 5">
    <name type="scientific">Capronia coronata CBS 617.96</name>
    <dbReference type="NCBI Taxonomy" id="1182541"/>
    <lineage>
        <taxon>Eukaryota</taxon>
        <taxon>Fungi</taxon>
        <taxon>Dikarya</taxon>
        <taxon>Ascomycota</taxon>
        <taxon>Pezizomycotina</taxon>
        <taxon>Eurotiomycetes</taxon>
        <taxon>Chaetothyriomycetidae</taxon>
        <taxon>Chaetothyriales</taxon>
        <taxon>Herpotrichiellaceae</taxon>
        <taxon>Capronia</taxon>
    </lineage>
</organism>
<dbReference type="eggNOG" id="KOG1205">
    <property type="taxonomic scope" value="Eukaryota"/>
</dbReference>
<dbReference type="SUPFAM" id="SSF51735">
    <property type="entry name" value="NAD(P)-binding Rossmann-fold domains"/>
    <property type="match status" value="1"/>
</dbReference>
<dbReference type="GeneID" id="19162089"/>
<comment type="caution">
    <text evidence="4">The sequence shown here is derived from an EMBL/GenBank/DDBJ whole genome shotgun (WGS) entry which is preliminary data.</text>
</comment>
<evidence type="ECO:0000256" key="2">
    <source>
        <dbReference type="SAM" id="SignalP"/>
    </source>
</evidence>
<dbReference type="Pfam" id="PF00106">
    <property type="entry name" value="adh_short"/>
    <property type="match status" value="1"/>
</dbReference>
<dbReference type="EMBL" id="AMWN01000006">
    <property type="protein sequence ID" value="EXJ83604.1"/>
    <property type="molecule type" value="Genomic_DNA"/>
</dbReference>
<dbReference type="STRING" id="1182541.W9YMV7"/>
<dbReference type="AlphaFoldDB" id="W9YMV7"/>
<comment type="similarity">
    <text evidence="1">Belongs to the short-chain dehydrogenases/reductases (SDR) family.</text>
</comment>
<evidence type="ECO:0000256" key="1">
    <source>
        <dbReference type="RuleBase" id="RU000363"/>
    </source>
</evidence>
<dbReference type="SMART" id="SM00822">
    <property type="entry name" value="PKS_KR"/>
    <property type="match status" value="1"/>
</dbReference>
<dbReference type="PANTHER" id="PTHR43976">
    <property type="entry name" value="SHORT CHAIN DEHYDROGENASE"/>
    <property type="match status" value="1"/>
</dbReference>
<dbReference type="PRINTS" id="PR00080">
    <property type="entry name" value="SDRFAMILY"/>
</dbReference>
<proteinExistence type="inferred from homology"/>
<evidence type="ECO:0000259" key="3">
    <source>
        <dbReference type="SMART" id="SM00822"/>
    </source>
</evidence>
<dbReference type="InterPro" id="IPR051911">
    <property type="entry name" value="SDR_oxidoreductase"/>
</dbReference>
<keyword evidence="2" id="KW-0732">Signal</keyword>
<dbReference type="HOGENOM" id="CLU_010194_2_9_1"/>
<dbReference type="InterPro" id="IPR036291">
    <property type="entry name" value="NAD(P)-bd_dom_sf"/>
</dbReference>
<feature type="domain" description="Ketoreductase" evidence="3">
    <location>
        <begin position="3"/>
        <end position="174"/>
    </location>
</feature>
<dbReference type="PRINTS" id="PR00081">
    <property type="entry name" value="GDHRDH"/>
</dbReference>
<dbReference type="RefSeq" id="XP_007726290.1">
    <property type="nucleotide sequence ID" value="XM_007728100.1"/>
</dbReference>
<keyword evidence="5" id="KW-1185">Reference proteome</keyword>
<feature type="chain" id="PRO_5004932857" description="Ketoreductase domain-containing protein" evidence="2">
    <location>
        <begin position="20"/>
        <end position="291"/>
    </location>
</feature>
<dbReference type="PANTHER" id="PTHR43976:SF6">
    <property type="entry name" value="OXIDOREDUCTASE, PUTATIVE (AFU_ORTHOLOGUE AFUA_1G13950)-RELATED"/>
    <property type="match status" value="1"/>
</dbReference>
<name>W9YMV7_9EURO</name>
<dbReference type="OrthoDB" id="1274115at2759"/>
<dbReference type="InterPro" id="IPR057326">
    <property type="entry name" value="KR_dom"/>
</dbReference>
<dbReference type="InterPro" id="IPR002347">
    <property type="entry name" value="SDR_fam"/>
</dbReference>
<evidence type="ECO:0000313" key="4">
    <source>
        <dbReference type="EMBL" id="EXJ83604.1"/>
    </source>
</evidence>
<accession>W9YMV7</accession>
<feature type="signal peptide" evidence="2">
    <location>
        <begin position="1"/>
        <end position="19"/>
    </location>
</feature>